<name>A0ABQ1YFQ7_9BACL</name>
<gene>
    <name evidence="1" type="ORF">GCM10008013_21680</name>
</gene>
<dbReference type="RefSeq" id="WP_188538551.1">
    <property type="nucleotide sequence ID" value="NZ_BMFT01000001.1"/>
</dbReference>
<dbReference type="EMBL" id="BMFT01000001">
    <property type="protein sequence ID" value="GGH22927.1"/>
    <property type="molecule type" value="Genomic_DNA"/>
</dbReference>
<evidence type="ECO:0000313" key="1">
    <source>
        <dbReference type="EMBL" id="GGH22927.1"/>
    </source>
</evidence>
<sequence>MSRESSILMRIKMEPGPSRRSLLRVLESYGGRYQVLHDPAIKRQEGGKGASSSEWISYGSQNAFFAPRMTKWAINKHANYFQGKSVESWQSRLRACGLRAELPGKLPSQAGRYLRRFVVRVFHLHAVQILPIGKMEVLPSVSREEHSDRQSLLDKRLEATAVRALYALELEMGEVVISAGEEGRFTVEGVTSTPDLRGTEAAHLFARAINETLDRLCHHLDKEELLIGMDPEFILYDKESSRVVPASRYLDRRGEAGCDSLRIQGRLLFPLVELRPAPGHEPREVMSHLLRAFRSAMVSISDKRLLWQAGGMPQQGFPLGGHLHFSGVPLSAELLRSLDNYLALPVSVLEDSRSFRRRPRYGFLGDFRIQPYGGFEYRTLPSFLISPLVTKGVVALSRLIAENVEALTARPLQDEQIYSAFYEGRQEVIRDILPPLIDQITALQAYPRYASYIAPFFEAVLSGRTWDESTDIRRHWKIQNPS</sequence>
<evidence type="ECO:0000313" key="2">
    <source>
        <dbReference type="Proteomes" id="UP000659344"/>
    </source>
</evidence>
<organism evidence="1 2">
    <name type="scientific">Paenibacillus segetis</name>
    <dbReference type="NCBI Taxonomy" id="1325360"/>
    <lineage>
        <taxon>Bacteria</taxon>
        <taxon>Bacillati</taxon>
        <taxon>Bacillota</taxon>
        <taxon>Bacilli</taxon>
        <taxon>Bacillales</taxon>
        <taxon>Paenibacillaceae</taxon>
        <taxon>Paenibacillus</taxon>
    </lineage>
</organism>
<evidence type="ECO:0008006" key="3">
    <source>
        <dbReference type="Google" id="ProtNLM"/>
    </source>
</evidence>
<keyword evidence="2" id="KW-1185">Reference proteome</keyword>
<comment type="caution">
    <text evidence="1">The sequence shown here is derived from an EMBL/GenBank/DDBJ whole genome shotgun (WGS) entry which is preliminary data.</text>
</comment>
<proteinExistence type="predicted"/>
<dbReference type="InterPro" id="IPR025681">
    <property type="entry name" value="COOH-NH2_lig"/>
</dbReference>
<accession>A0ABQ1YFQ7</accession>
<reference evidence="2" key="1">
    <citation type="journal article" date="2019" name="Int. J. Syst. Evol. Microbiol.">
        <title>The Global Catalogue of Microorganisms (GCM) 10K type strain sequencing project: providing services to taxonomists for standard genome sequencing and annotation.</title>
        <authorList>
            <consortium name="The Broad Institute Genomics Platform"/>
            <consortium name="The Broad Institute Genome Sequencing Center for Infectious Disease"/>
            <person name="Wu L."/>
            <person name="Ma J."/>
        </authorList>
    </citation>
    <scope>NUCLEOTIDE SEQUENCE [LARGE SCALE GENOMIC DNA]</scope>
    <source>
        <strain evidence="2">CGMCC 1.12769</strain>
    </source>
</reference>
<dbReference type="Pfam" id="PF14395">
    <property type="entry name" value="COOH-NH2_lig"/>
    <property type="match status" value="1"/>
</dbReference>
<dbReference type="Proteomes" id="UP000659344">
    <property type="component" value="Unassembled WGS sequence"/>
</dbReference>
<protein>
    <recommendedName>
        <fullName evidence="3">Phage phiEco32-like COOH.NH2 ligase-type 2</fullName>
    </recommendedName>
</protein>